<evidence type="ECO:0000256" key="1">
    <source>
        <dbReference type="ARBA" id="ARBA00004418"/>
    </source>
</evidence>
<evidence type="ECO:0000256" key="2">
    <source>
        <dbReference type="ARBA" id="ARBA00010742"/>
    </source>
</evidence>
<evidence type="ECO:0000256" key="5">
    <source>
        <dbReference type="ARBA" id="ARBA00023139"/>
    </source>
</evidence>
<keyword evidence="5" id="KW-0564">Palmitate</keyword>
<dbReference type="PROSITE" id="PS51257">
    <property type="entry name" value="PROKAR_LIPOPROTEIN"/>
    <property type="match status" value="1"/>
</dbReference>
<dbReference type="RefSeq" id="WP_289216906.1">
    <property type="nucleotide sequence ID" value="NZ_JAPVRC010000009.1"/>
</dbReference>
<dbReference type="SUPFAM" id="SSF53850">
    <property type="entry name" value="Periplasmic binding protein-like II"/>
    <property type="match status" value="1"/>
</dbReference>
<organism evidence="8 9">
    <name type="scientific">Halobacillus campisalis</name>
    <dbReference type="NCBI Taxonomy" id="435909"/>
    <lineage>
        <taxon>Bacteria</taxon>
        <taxon>Bacillati</taxon>
        <taxon>Bacillota</taxon>
        <taxon>Bacilli</taxon>
        <taxon>Bacillales</taxon>
        <taxon>Bacillaceae</taxon>
        <taxon>Halobacillus</taxon>
    </lineage>
</organism>
<evidence type="ECO:0000313" key="9">
    <source>
        <dbReference type="Proteomes" id="UP001596494"/>
    </source>
</evidence>
<dbReference type="EMBL" id="JBHTBY010000007">
    <property type="protein sequence ID" value="MFC7321146.1"/>
    <property type="molecule type" value="Genomic_DNA"/>
</dbReference>
<dbReference type="InterPro" id="IPR010067">
    <property type="entry name" value="ABC_SsuA_sub-bd"/>
</dbReference>
<dbReference type="InterPro" id="IPR015168">
    <property type="entry name" value="SsuA/THI5"/>
</dbReference>
<protein>
    <submittedName>
        <fullName evidence="8">Aliphatic sulfonate ABC transporter substrate-binding protein</fullName>
    </submittedName>
</protein>
<dbReference type="PANTHER" id="PTHR30024">
    <property type="entry name" value="ALIPHATIC SULFONATES-BINDING PROTEIN-RELATED"/>
    <property type="match status" value="1"/>
</dbReference>
<keyword evidence="9" id="KW-1185">Reference proteome</keyword>
<name>A0ABW2K314_9BACI</name>
<feature type="domain" description="Solute-binding protein family 3/N-terminal" evidence="7">
    <location>
        <begin position="36"/>
        <end position="251"/>
    </location>
</feature>
<dbReference type="SMART" id="SM00062">
    <property type="entry name" value="PBPb"/>
    <property type="match status" value="1"/>
</dbReference>
<comment type="subcellular location">
    <subcellularLocation>
        <location evidence="1">Periplasm</location>
    </subcellularLocation>
</comment>
<comment type="similarity">
    <text evidence="2">Belongs to the bacterial solute-binding protein SsuA/TauA family.</text>
</comment>
<evidence type="ECO:0000313" key="8">
    <source>
        <dbReference type="EMBL" id="MFC7321146.1"/>
    </source>
</evidence>
<evidence type="ECO:0000259" key="7">
    <source>
        <dbReference type="SMART" id="SM00062"/>
    </source>
</evidence>
<gene>
    <name evidence="8" type="ORF">ACFQMN_09660</name>
</gene>
<keyword evidence="4" id="KW-0732">Signal</keyword>
<dbReference type="InterPro" id="IPR001638">
    <property type="entry name" value="Solute-binding_3/MltF_N"/>
</dbReference>
<evidence type="ECO:0000256" key="4">
    <source>
        <dbReference type="ARBA" id="ARBA00022729"/>
    </source>
</evidence>
<keyword evidence="6" id="KW-0449">Lipoprotein</keyword>
<evidence type="ECO:0000256" key="3">
    <source>
        <dbReference type="ARBA" id="ARBA00022448"/>
    </source>
</evidence>
<dbReference type="Gene3D" id="3.40.190.10">
    <property type="entry name" value="Periplasmic binding protein-like II"/>
    <property type="match status" value="2"/>
</dbReference>
<keyword evidence="3" id="KW-0813">Transport</keyword>
<sequence>MNLKSTFLTIGLLLSVGLIGCSSSAEENGDGSGPDKITLDYAHYSPTSLVLKEKGFAEEAFEEEGTEIEYVLSQGSNKALEFLNSSSVDFGSTAGAAALMAKDNGSPVESVYLYSQPEWTALVSSKDSGIKSVEDLEGKKVAATTGTDPYIFLVRALKEHGMSIDDIELVNLQHADGASALNSGSVDAWAGLDPHMAREELGSDANLFYREPSFNTYGTLNVRSDFAEEHPEAVEKVIEAYEKARKWTEENPEEAAQILAEEANIDREVAEIQMERNDFSQPIPGDDVKESINGAGKVLQEEEVIDADSDVEALTDELINPSFAENVIE</sequence>
<accession>A0ABW2K314</accession>
<comment type="caution">
    <text evidence="8">The sequence shown here is derived from an EMBL/GenBank/DDBJ whole genome shotgun (WGS) entry which is preliminary data.</text>
</comment>
<dbReference type="Pfam" id="PF09084">
    <property type="entry name" value="NMT1"/>
    <property type="match status" value="1"/>
</dbReference>
<evidence type="ECO:0000256" key="6">
    <source>
        <dbReference type="ARBA" id="ARBA00023288"/>
    </source>
</evidence>
<proteinExistence type="inferred from homology"/>
<dbReference type="Proteomes" id="UP001596494">
    <property type="component" value="Unassembled WGS sequence"/>
</dbReference>
<dbReference type="NCBIfam" id="TIGR01728">
    <property type="entry name" value="SsuA_fam"/>
    <property type="match status" value="1"/>
</dbReference>
<reference evidence="9" key="1">
    <citation type="journal article" date="2019" name="Int. J. Syst. Evol. Microbiol.">
        <title>The Global Catalogue of Microorganisms (GCM) 10K type strain sequencing project: providing services to taxonomists for standard genome sequencing and annotation.</title>
        <authorList>
            <consortium name="The Broad Institute Genomics Platform"/>
            <consortium name="The Broad Institute Genome Sequencing Center for Infectious Disease"/>
            <person name="Wu L."/>
            <person name="Ma J."/>
        </authorList>
    </citation>
    <scope>NUCLEOTIDE SEQUENCE [LARGE SCALE GENOMIC DNA]</scope>
    <source>
        <strain evidence="9">CCUG 73951</strain>
    </source>
</reference>
<dbReference type="PANTHER" id="PTHR30024:SF21">
    <property type="entry name" value="ABC TRANSPORTER SUBSTRATE-BINDING PROTEIN"/>
    <property type="match status" value="1"/>
</dbReference>